<evidence type="ECO:0000256" key="2">
    <source>
        <dbReference type="ARBA" id="ARBA00022723"/>
    </source>
</evidence>
<organism evidence="12">
    <name type="scientific">Heliothis virescens</name>
    <name type="common">Tobacco budworm moth</name>
    <dbReference type="NCBI Taxonomy" id="7102"/>
    <lineage>
        <taxon>Eukaryota</taxon>
        <taxon>Metazoa</taxon>
        <taxon>Ecdysozoa</taxon>
        <taxon>Arthropoda</taxon>
        <taxon>Hexapoda</taxon>
        <taxon>Insecta</taxon>
        <taxon>Pterygota</taxon>
        <taxon>Neoptera</taxon>
        <taxon>Endopterygota</taxon>
        <taxon>Lepidoptera</taxon>
        <taxon>Glossata</taxon>
        <taxon>Ditrysia</taxon>
        <taxon>Noctuoidea</taxon>
        <taxon>Noctuidae</taxon>
        <taxon>Heliothinae</taxon>
        <taxon>Heliothis</taxon>
    </lineage>
</organism>
<keyword evidence="5" id="KW-0862">Zinc</keyword>
<dbReference type="GO" id="GO:0005634">
    <property type="term" value="C:nucleus"/>
    <property type="evidence" value="ECO:0007669"/>
    <property type="project" value="UniProtKB-SubCell"/>
</dbReference>
<evidence type="ECO:0000313" key="12">
    <source>
        <dbReference type="EMBL" id="PCG77813.1"/>
    </source>
</evidence>
<dbReference type="Pfam" id="PF00096">
    <property type="entry name" value="zf-C2H2"/>
    <property type="match status" value="5"/>
</dbReference>
<feature type="region of interest" description="Disordered" evidence="10">
    <location>
        <begin position="572"/>
        <end position="596"/>
    </location>
</feature>
<keyword evidence="4 9" id="KW-0863">Zinc-finger</keyword>
<dbReference type="GO" id="GO:0008270">
    <property type="term" value="F:zinc ion binding"/>
    <property type="evidence" value="ECO:0007669"/>
    <property type="project" value="UniProtKB-KW"/>
</dbReference>
<sequence length="998" mass="113290">MDETVTHYITSHPSDEAVHVDGNALTLNVQDDGGGRVAVMHSQTFSTSLCRQVSVGDQVAEGQWGEELIDPEGRLAALMAHITAQQSRGQPQMHHKIHAVRGDVDSSIILDSSMRLFHGPPMEQPPDALVVDVSHLPPLPPLQDMKRCSENDWFSNKAKPPLKEDSPMVESDGPVLELGPGASPAQHKHHSKKSLPHKKRISRKLKKNNGNSTPQQELVVISCSDVESRMGLAAAGAEQEILPDTFAPHHAHHITHEVRPIYICQLCGEFYGEEQLKFYQHLKQHYEPHIIIENPVPDLGIDKMSNTCIVDNVTTIPDSIVELSLENTIPKTMYQTIDKHVLYTTSDKTYTYPSNKVQYSMASMDKDPPSVVQEVEKTDLYDSLDKLDLYSCGKCNKSFRKQKQCEAHIKEVHSNMKLEDMGEFSEPEDLMEGIHVAVDEPHESHVSHDSHVSHESHVPHESHEAHESHAQQYEHTLLPHLTVENGHAHQENVRHWYGRGPSTAAPGGAGSPAPQCCAPPHDTQHLKLLKANTQYEILRRILETDVTTNNQNFADNIIPDNGENIIPDNADNMMSDNADTSDLPNDNPPPEVSVATDVKPDVDKKKSKHFECPECPRVFQHRNSLLYHSLSHSGKQHICRECGKGFYTVAALKIHKRVHNGDRPYKCDVCGRDFRQWSDVNYHKISIHSDQKLYKCEFCGKEFARKYSLNVHRRIHTGERNYKCDYCTKTFRASSYRLSHMRTHTGDKPHKCPQCDKSFRVAGDLRRHMLIHDKVRNRLTDQKVKPKDKDDKKPIDKTDDKPDIKIEPKIKKIALASTTKGPTIIKSTEKKTKPNKKNHSPKKGAPNVTIDQLDESYTNNVEVFDTRQDGHYGKLVSAKEEYSDCNYKEELDNPFAKQVIEYKEEQTHERELAILRPMFRNNMLCDQTVAEADHTVFRQENTDGKMQVYTHIEKGNIIVPNTQMSLGHLEREVRTDMHETNENGFIERLTALYNVPPV</sequence>
<feature type="compositionally biased region" description="Basic residues" evidence="10">
    <location>
        <begin position="186"/>
        <end position="200"/>
    </location>
</feature>
<dbReference type="InterPro" id="IPR013087">
    <property type="entry name" value="Znf_C2H2_type"/>
</dbReference>
<feature type="region of interest" description="Disordered" evidence="10">
    <location>
        <begin position="817"/>
        <end position="848"/>
    </location>
</feature>
<dbReference type="Gene3D" id="3.30.160.60">
    <property type="entry name" value="Classic Zinc Finger"/>
    <property type="match status" value="5"/>
</dbReference>
<feature type="region of interest" description="Disordered" evidence="10">
    <location>
        <begin position="442"/>
        <end position="470"/>
    </location>
</feature>
<evidence type="ECO:0000256" key="4">
    <source>
        <dbReference type="ARBA" id="ARBA00022771"/>
    </source>
</evidence>
<dbReference type="SMART" id="SM00355">
    <property type="entry name" value="ZnF_C2H2"/>
    <property type="match status" value="8"/>
</dbReference>
<feature type="domain" description="C2H2-type" evidence="11">
    <location>
        <begin position="750"/>
        <end position="777"/>
    </location>
</feature>
<feature type="domain" description="C2H2-type" evidence="11">
    <location>
        <begin position="390"/>
        <end position="418"/>
    </location>
</feature>
<dbReference type="FunFam" id="3.30.160.60:FF:000512">
    <property type="entry name" value="zinc finger protein 197 isoform X1"/>
    <property type="match status" value="1"/>
</dbReference>
<keyword evidence="2" id="KW-0479">Metal-binding</keyword>
<dbReference type="EMBL" id="NWSH01000278">
    <property type="protein sequence ID" value="PCG77813.1"/>
    <property type="molecule type" value="Genomic_DNA"/>
</dbReference>
<dbReference type="PANTHER" id="PTHR47772">
    <property type="entry name" value="ZINC FINGER PROTEIN 200"/>
    <property type="match status" value="1"/>
</dbReference>
<dbReference type="PROSITE" id="PS50157">
    <property type="entry name" value="ZINC_FINGER_C2H2_2"/>
    <property type="match status" value="7"/>
</dbReference>
<name>A0A2A4K223_HELVI</name>
<reference evidence="12" key="1">
    <citation type="submission" date="2017-09" db="EMBL/GenBank/DDBJ databases">
        <title>Contemporary evolution of a Lepidopteran species, Heliothis virescens, in response to modern agricultural practices.</title>
        <authorList>
            <person name="Fritz M.L."/>
            <person name="Deyonke A.M."/>
            <person name="Papanicolaou A."/>
            <person name="Micinski S."/>
            <person name="Westbrook J."/>
            <person name="Gould F."/>
        </authorList>
    </citation>
    <scope>NUCLEOTIDE SEQUENCE [LARGE SCALE GENOMIC DNA]</scope>
    <source>
        <strain evidence="12">HvINT-</strain>
        <tissue evidence="12">Whole body</tissue>
    </source>
</reference>
<comment type="subcellular location">
    <subcellularLocation>
        <location evidence="1">Nucleus</location>
    </subcellularLocation>
</comment>
<dbReference type="FunFam" id="3.30.160.60:FF:000624">
    <property type="entry name" value="zinc finger protein 697"/>
    <property type="match status" value="2"/>
</dbReference>
<feature type="region of interest" description="Disordered" evidence="10">
    <location>
        <begin position="152"/>
        <end position="200"/>
    </location>
</feature>
<evidence type="ECO:0000256" key="7">
    <source>
        <dbReference type="ARBA" id="ARBA00023163"/>
    </source>
</evidence>
<gene>
    <name evidence="12" type="ORF">B5V51_6248</name>
</gene>
<evidence type="ECO:0000256" key="6">
    <source>
        <dbReference type="ARBA" id="ARBA00023015"/>
    </source>
</evidence>
<feature type="domain" description="C2H2-type" evidence="11">
    <location>
        <begin position="722"/>
        <end position="749"/>
    </location>
</feature>
<comment type="caution">
    <text evidence="12">The sequence shown here is derived from an EMBL/GenBank/DDBJ whole genome shotgun (WGS) entry which is preliminary data.</text>
</comment>
<feature type="compositionally biased region" description="Basic residues" evidence="10">
    <location>
        <begin position="833"/>
        <end position="842"/>
    </location>
</feature>
<feature type="compositionally biased region" description="Basic and acidic residues" evidence="10">
    <location>
        <begin position="442"/>
        <end position="469"/>
    </location>
</feature>
<dbReference type="InterPro" id="IPR050636">
    <property type="entry name" value="C2H2-ZF_domain-containing"/>
</dbReference>
<evidence type="ECO:0000256" key="10">
    <source>
        <dbReference type="SAM" id="MobiDB-lite"/>
    </source>
</evidence>
<protein>
    <recommendedName>
        <fullName evidence="11">C2H2-type domain-containing protein</fullName>
    </recommendedName>
</protein>
<dbReference type="PANTHER" id="PTHR47772:SF13">
    <property type="entry name" value="GASTRULA ZINC FINGER PROTEIN XLCGF49.1-LIKE-RELATED"/>
    <property type="match status" value="1"/>
</dbReference>
<dbReference type="PROSITE" id="PS00028">
    <property type="entry name" value="ZINC_FINGER_C2H2_1"/>
    <property type="match status" value="7"/>
</dbReference>
<dbReference type="AlphaFoldDB" id="A0A2A4K223"/>
<evidence type="ECO:0000256" key="8">
    <source>
        <dbReference type="ARBA" id="ARBA00023242"/>
    </source>
</evidence>
<evidence type="ECO:0000256" key="1">
    <source>
        <dbReference type="ARBA" id="ARBA00004123"/>
    </source>
</evidence>
<dbReference type="STRING" id="7102.A0A2A4K223"/>
<evidence type="ECO:0000256" key="5">
    <source>
        <dbReference type="ARBA" id="ARBA00022833"/>
    </source>
</evidence>
<feature type="domain" description="C2H2-type" evidence="11">
    <location>
        <begin position="694"/>
        <end position="721"/>
    </location>
</feature>
<keyword evidence="7" id="KW-0804">Transcription</keyword>
<evidence type="ECO:0000256" key="9">
    <source>
        <dbReference type="PROSITE-ProRule" id="PRU00042"/>
    </source>
</evidence>
<feature type="domain" description="C2H2-type" evidence="11">
    <location>
        <begin position="610"/>
        <end position="637"/>
    </location>
</feature>
<dbReference type="InterPro" id="IPR036236">
    <property type="entry name" value="Znf_C2H2_sf"/>
</dbReference>
<feature type="domain" description="C2H2-type" evidence="11">
    <location>
        <begin position="637"/>
        <end position="664"/>
    </location>
</feature>
<proteinExistence type="predicted"/>
<feature type="domain" description="C2H2-type" evidence="11">
    <location>
        <begin position="665"/>
        <end position="693"/>
    </location>
</feature>
<keyword evidence="6" id="KW-0805">Transcription regulation</keyword>
<evidence type="ECO:0000256" key="3">
    <source>
        <dbReference type="ARBA" id="ARBA00022737"/>
    </source>
</evidence>
<feature type="region of interest" description="Disordered" evidence="10">
    <location>
        <begin position="773"/>
        <end position="804"/>
    </location>
</feature>
<accession>A0A2A4K223</accession>
<keyword evidence="8" id="KW-0539">Nucleus</keyword>
<keyword evidence="3" id="KW-0677">Repeat</keyword>
<dbReference type="SUPFAM" id="SSF57667">
    <property type="entry name" value="beta-beta-alpha zinc fingers"/>
    <property type="match status" value="3"/>
</dbReference>
<evidence type="ECO:0000259" key="11">
    <source>
        <dbReference type="PROSITE" id="PS50157"/>
    </source>
</evidence>